<organism evidence="4 5">
    <name type="scientific">Blautia producta</name>
    <dbReference type="NCBI Taxonomy" id="33035"/>
    <lineage>
        <taxon>Bacteria</taxon>
        <taxon>Bacillati</taxon>
        <taxon>Bacillota</taxon>
        <taxon>Clostridia</taxon>
        <taxon>Lachnospirales</taxon>
        <taxon>Lachnospiraceae</taxon>
        <taxon>Blautia</taxon>
    </lineage>
</organism>
<evidence type="ECO:0000313" key="4">
    <source>
        <dbReference type="EMBL" id="QBE95367.1"/>
    </source>
</evidence>
<dbReference type="RefSeq" id="WP_130179948.1">
    <property type="nucleotide sequence ID" value="NZ_CP035945.1"/>
</dbReference>
<accession>A0A4P6LWZ6</accession>
<dbReference type="KEGG" id="bpro:PMF13cell1_00888"/>
<dbReference type="EMBL" id="CP035945">
    <property type="protein sequence ID" value="QBE95367.1"/>
    <property type="molecule type" value="Genomic_DNA"/>
</dbReference>
<dbReference type="AlphaFoldDB" id="A0A4P6LWZ6"/>
<dbReference type="Proteomes" id="UP000289794">
    <property type="component" value="Chromosome"/>
</dbReference>
<dbReference type="PANTHER" id="PTHR35902">
    <property type="entry name" value="S-LAYER DOMAIN-LIKE PROTEIN-RELATED"/>
    <property type="match status" value="1"/>
</dbReference>
<feature type="region of interest" description="Disordered" evidence="1">
    <location>
        <begin position="29"/>
        <end position="100"/>
    </location>
</feature>
<feature type="region of interest" description="Disordered" evidence="1">
    <location>
        <begin position="237"/>
        <end position="277"/>
    </location>
</feature>
<feature type="transmembrane region" description="Helical" evidence="2">
    <location>
        <begin position="538"/>
        <end position="556"/>
    </location>
</feature>
<feature type="compositionally biased region" description="Basic and acidic residues" evidence="1">
    <location>
        <begin position="30"/>
        <end position="100"/>
    </location>
</feature>
<evidence type="ECO:0000256" key="1">
    <source>
        <dbReference type="SAM" id="MobiDB-lite"/>
    </source>
</evidence>
<sequence>MRRKLLRTSAMILAVYMALTGSMTAFAGEQAKEEKGEIIRQKEERTTEKEAEDKKAEEEKAEEKKAEEKKAEETKTEEKGTEEKDAEDKDAGKETGKPEEVVYIRIDNSHVFEGMKNSYAEGYVPEEKENKVKIVVPFAVDGELKNNFLTVGLDFGRAKDVPFQIKNYQRDVKPRTFTFDGEDIEIYLYTVEIPLQETRKGGQYPIKVKAEAMDKNGRKVLLENVVFVSVAGNGEAADGNGEIDSGEEIEGTGDNLPMEGGQGAEGDGSGGQGNEEEEVMHQPKFILEQCSLDGNILDAGSSREAELIFRNKSREFTACNVKLTIAEEGEGNNLVFGRTSEYYETVKPGSTITWKEELQIQDNAKEGNVPVKITFEYEDEKGTAYTGTETYTFRIRQPAQVSLVNYSIPAKVYSTDTISSDLQILNLGKSAVYNVKVSSQGKGIFSVQTFYAGTLEAGQSLQGSLSLYAGAKNMESIHEDMTGTDEEKYGKTDGALVLEYEDIYGQTYSHSVAYETEILEPKILSLKADKKEEETNQWWVSVLVLLGLGLTGGFVVQSLRIRSLKKPY</sequence>
<keyword evidence="2" id="KW-0472">Membrane</keyword>
<keyword evidence="2" id="KW-1133">Transmembrane helix</keyword>
<keyword evidence="2" id="KW-0812">Transmembrane</keyword>
<proteinExistence type="predicted"/>
<keyword evidence="3" id="KW-0732">Signal</keyword>
<reference evidence="4 5" key="1">
    <citation type="submission" date="2019-01" db="EMBL/GenBank/DDBJ databases">
        <title>PMF-metabolizing Aryl O-demethylase.</title>
        <authorList>
            <person name="Kim M."/>
        </authorList>
    </citation>
    <scope>NUCLEOTIDE SEQUENCE [LARGE SCALE GENOMIC DNA]</scope>
    <source>
        <strain evidence="4 5">PMF1</strain>
    </source>
</reference>
<feature type="compositionally biased region" description="Gly residues" evidence="1">
    <location>
        <begin position="260"/>
        <end position="273"/>
    </location>
</feature>
<evidence type="ECO:0000256" key="2">
    <source>
        <dbReference type="SAM" id="Phobius"/>
    </source>
</evidence>
<evidence type="ECO:0000256" key="3">
    <source>
        <dbReference type="SAM" id="SignalP"/>
    </source>
</evidence>
<evidence type="ECO:0000313" key="5">
    <source>
        <dbReference type="Proteomes" id="UP000289794"/>
    </source>
</evidence>
<dbReference type="PANTHER" id="PTHR35902:SF6">
    <property type="entry name" value="CONSERVED WITHIN P. AEROPHILUM"/>
    <property type="match status" value="1"/>
</dbReference>
<feature type="chain" id="PRO_5020769830" evidence="3">
    <location>
        <begin position="28"/>
        <end position="568"/>
    </location>
</feature>
<name>A0A4P6LWZ6_9FIRM</name>
<gene>
    <name evidence="4" type="ORF">PMF13cell1_00888</name>
</gene>
<protein>
    <submittedName>
        <fullName evidence="4">Uncharacterized protein</fullName>
    </submittedName>
</protein>
<feature type="signal peptide" evidence="3">
    <location>
        <begin position="1"/>
        <end position="27"/>
    </location>
</feature>